<dbReference type="Proteomes" id="UP000290365">
    <property type="component" value="Chromosome"/>
</dbReference>
<dbReference type="InterPro" id="IPR035940">
    <property type="entry name" value="CAP_sf"/>
</dbReference>
<evidence type="ECO:0000256" key="2">
    <source>
        <dbReference type="SAM" id="SignalP"/>
    </source>
</evidence>
<dbReference type="InterPro" id="IPR014044">
    <property type="entry name" value="CAP_dom"/>
</dbReference>
<dbReference type="OrthoDB" id="9783944at2"/>
<protein>
    <recommendedName>
        <fullName evidence="3">SCP domain-containing protein</fullName>
    </recommendedName>
</protein>
<reference evidence="4 5" key="1">
    <citation type="submission" date="2019-01" db="EMBL/GenBank/DDBJ databases">
        <title>Ktedonosporobacter rubrisoli SCAWS-G2.</title>
        <authorList>
            <person name="Huang Y."/>
            <person name="Yan B."/>
        </authorList>
    </citation>
    <scope>NUCLEOTIDE SEQUENCE [LARGE SCALE GENOMIC DNA]</scope>
    <source>
        <strain evidence="4 5">SCAWS-G2</strain>
    </source>
</reference>
<dbReference type="PANTHER" id="PTHR31157">
    <property type="entry name" value="SCP DOMAIN-CONTAINING PROTEIN"/>
    <property type="match status" value="1"/>
</dbReference>
<dbReference type="KEGG" id="kbs:EPA93_42110"/>
<dbReference type="RefSeq" id="WP_129893296.1">
    <property type="nucleotide sequence ID" value="NZ_CP035758.1"/>
</dbReference>
<evidence type="ECO:0000313" key="4">
    <source>
        <dbReference type="EMBL" id="QBD82227.1"/>
    </source>
</evidence>
<keyword evidence="2" id="KW-0732">Signal</keyword>
<dbReference type="SUPFAM" id="SSF55797">
    <property type="entry name" value="PR-1-like"/>
    <property type="match status" value="1"/>
</dbReference>
<dbReference type="Pfam" id="PF00188">
    <property type="entry name" value="CAP"/>
    <property type="match status" value="1"/>
</dbReference>
<feature type="region of interest" description="Disordered" evidence="1">
    <location>
        <begin position="58"/>
        <end position="106"/>
    </location>
</feature>
<dbReference type="PANTHER" id="PTHR31157:SF1">
    <property type="entry name" value="SCP DOMAIN-CONTAINING PROTEIN"/>
    <property type="match status" value="1"/>
</dbReference>
<accession>A0A4P6K204</accession>
<dbReference type="PROSITE" id="PS51257">
    <property type="entry name" value="PROKAR_LIPOPROTEIN"/>
    <property type="match status" value="1"/>
</dbReference>
<dbReference type="CDD" id="cd05379">
    <property type="entry name" value="CAP_bacterial"/>
    <property type="match status" value="1"/>
</dbReference>
<gene>
    <name evidence="4" type="ORF">EPA93_42110</name>
</gene>
<dbReference type="EMBL" id="CP035758">
    <property type="protein sequence ID" value="QBD82227.1"/>
    <property type="molecule type" value="Genomic_DNA"/>
</dbReference>
<dbReference type="AlphaFoldDB" id="A0A4P6K204"/>
<feature type="compositionally biased region" description="Polar residues" evidence="1">
    <location>
        <begin position="85"/>
        <end position="97"/>
    </location>
</feature>
<name>A0A4P6K204_KTERU</name>
<feature type="signal peptide" evidence="2">
    <location>
        <begin position="1"/>
        <end position="24"/>
    </location>
</feature>
<dbReference type="Gene3D" id="3.40.33.10">
    <property type="entry name" value="CAP"/>
    <property type="match status" value="1"/>
</dbReference>
<evidence type="ECO:0000313" key="5">
    <source>
        <dbReference type="Proteomes" id="UP000290365"/>
    </source>
</evidence>
<organism evidence="4 5">
    <name type="scientific">Ktedonosporobacter rubrisoli</name>
    <dbReference type="NCBI Taxonomy" id="2509675"/>
    <lineage>
        <taxon>Bacteria</taxon>
        <taxon>Bacillati</taxon>
        <taxon>Chloroflexota</taxon>
        <taxon>Ktedonobacteria</taxon>
        <taxon>Ktedonobacterales</taxon>
        <taxon>Ktedonosporobacteraceae</taxon>
        <taxon>Ktedonosporobacter</taxon>
    </lineage>
</organism>
<feature type="chain" id="PRO_5020776497" description="SCP domain-containing protein" evidence="2">
    <location>
        <begin position="25"/>
        <end position="247"/>
    </location>
</feature>
<sequence length="247" mass="26652">MACRKPWLLVVLFGLFLLSSCGSTGSQRQSSTQLVDGNDIQVQQMPTATAVAVSIQGHHATPTPTVPPEQTPDPTQAPLHGGPAGTSNPSNIPTTGPGTAPYGSPPPMTELEISLTQQLFALINKDRQDRGLYTYSWNATLSGGARLHSWNMYHCGFSHTCPDGLPQCDRIAREGFQGFKDCGENIAYAGPFPTPWGGVYKIQEGMVNEPPSGWHRIHLFSTTLHEVGVGVFIDPGGYIWFTEDMVG</sequence>
<evidence type="ECO:0000256" key="1">
    <source>
        <dbReference type="SAM" id="MobiDB-lite"/>
    </source>
</evidence>
<feature type="domain" description="SCP" evidence="3">
    <location>
        <begin position="121"/>
        <end position="241"/>
    </location>
</feature>
<evidence type="ECO:0000259" key="3">
    <source>
        <dbReference type="Pfam" id="PF00188"/>
    </source>
</evidence>
<proteinExistence type="predicted"/>
<keyword evidence="5" id="KW-1185">Reference proteome</keyword>